<dbReference type="Pfam" id="PF01479">
    <property type="entry name" value="S4"/>
    <property type="match status" value="1"/>
</dbReference>
<evidence type="ECO:0000313" key="7">
    <source>
        <dbReference type="Proteomes" id="UP001256827"/>
    </source>
</evidence>
<dbReference type="Gene3D" id="3.30.70.1560">
    <property type="entry name" value="Alpha-L RNA-binding motif"/>
    <property type="match status" value="1"/>
</dbReference>
<dbReference type="InterPro" id="IPR000748">
    <property type="entry name" value="PsdUridine_synth_RsuA/RluB/E/F"/>
</dbReference>
<comment type="similarity">
    <text evidence="1 4">Belongs to the pseudouridine synthase RsuA family.</text>
</comment>
<dbReference type="InterPro" id="IPR006145">
    <property type="entry name" value="PsdUridine_synth_RsuA/RluA"/>
</dbReference>
<dbReference type="Proteomes" id="UP001256827">
    <property type="component" value="Chromosome"/>
</dbReference>
<dbReference type="PANTHER" id="PTHR47683:SF2">
    <property type="entry name" value="RNA-BINDING S4 DOMAIN-CONTAINING PROTEIN"/>
    <property type="match status" value="1"/>
</dbReference>
<dbReference type="Pfam" id="PF00849">
    <property type="entry name" value="PseudoU_synth_2"/>
    <property type="match status" value="1"/>
</dbReference>
<dbReference type="RefSeq" id="WP_310772651.1">
    <property type="nucleotide sequence ID" value="NZ_CP134050.1"/>
</dbReference>
<dbReference type="InterPro" id="IPR036986">
    <property type="entry name" value="S4_RNA-bd_sf"/>
</dbReference>
<accession>A0ABY9TES2</accession>
<sequence length="249" mass="28076">MERLQKVLAHAGVASRRHCEELIVQGSVQVNGKVVRELGTRVDPSVDRITVNGRAIRIEQHVYLMLYKPTGVITSVSDPRGRRVVTDLLTGIKERVYPVGRLDYDTSGLLLLTNDGELANRLAHPSYEIDKVYRAWVRGVPSPDKIKRLATGIRLEDGMTSPGEARLLKTAPGQDKALVELTIHEGRNRQVRRMCEAIGHPVLSLERIRLGFLTLEGLQLGQYRPLTSTEVERLKQGLVQKRKPRENRR</sequence>
<dbReference type="SUPFAM" id="SSF55174">
    <property type="entry name" value="Alpha-L RNA-binding motif"/>
    <property type="match status" value="1"/>
</dbReference>
<keyword evidence="7" id="KW-1185">Reference proteome</keyword>
<evidence type="ECO:0000256" key="4">
    <source>
        <dbReference type="RuleBase" id="RU003887"/>
    </source>
</evidence>
<dbReference type="CDD" id="cd00165">
    <property type="entry name" value="S4"/>
    <property type="match status" value="1"/>
</dbReference>
<name>A0ABY9TES2_BREBE</name>
<dbReference type="PROSITE" id="PS01149">
    <property type="entry name" value="PSI_RSU"/>
    <property type="match status" value="1"/>
</dbReference>
<dbReference type="EC" id="5.4.99.-" evidence="4"/>
<dbReference type="GO" id="GO:0016853">
    <property type="term" value="F:isomerase activity"/>
    <property type="evidence" value="ECO:0007669"/>
    <property type="project" value="UniProtKB-KW"/>
</dbReference>
<dbReference type="InterPro" id="IPR002942">
    <property type="entry name" value="S4_RNA-bd"/>
</dbReference>
<dbReference type="CDD" id="cd02870">
    <property type="entry name" value="PseudoU_synth_RsuA_like"/>
    <property type="match status" value="1"/>
</dbReference>
<evidence type="ECO:0000256" key="2">
    <source>
        <dbReference type="ARBA" id="ARBA00023235"/>
    </source>
</evidence>
<dbReference type="Gene3D" id="3.30.70.580">
    <property type="entry name" value="Pseudouridine synthase I, catalytic domain, N-terminal subdomain"/>
    <property type="match status" value="1"/>
</dbReference>
<proteinExistence type="inferred from homology"/>
<protein>
    <recommendedName>
        <fullName evidence="4">Pseudouridine synthase</fullName>
        <ecNumber evidence="4">5.4.99.-</ecNumber>
    </recommendedName>
</protein>
<dbReference type="Gene3D" id="3.10.290.10">
    <property type="entry name" value="RNA-binding S4 domain"/>
    <property type="match status" value="1"/>
</dbReference>
<dbReference type="InterPro" id="IPR018496">
    <property type="entry name" value="PsdUridine_synth_RsuA/RluB_CS"/>
</dbReference>
<dbReference type="InterPro" id="IPR042092">
    <property type="entry name" value="PsdUridine_s_RsuA/RluB/E/F_cat"/>
</dbReference>
<organism evidence="6 7">
    <name type="scientific">Brevibacillus brevis</name>
    <name type="common">Bacillus brevis</name>
    <dbReference type="NCBI Taxonomy" id="1393"/>
    <lineage>
        <taxon>Bacteria</taxon>
        <taxon>Bacillati</taxon>
        <taxon>Bacillota</taxon>
        <taxon>Bacilli</taxon>
        <taxon>Bacillales</taxon>
        <taxon>Paenibacillaceae</taxon>
        <taxon>Brevibacillus</taxon>
    </lineage>
</organism>
<dbReference type="SUPFAM" id="SSF55120">
    <property type="entry name" value="Pseudouridine synthase"/>
    <property type="match status" value="1"/>
</dbReference>
<gene>
    <name evidence="6" type="ORF">RGB73_13115</name>
</gene>
<feature type="domain" description="RNA-binding S4" evidence="5">
    <location>
        <begin position="2"/>
        <end position="64"/>
    </location>
</feature>
<dbReference type="InterPro" id="IPR020094">
    <property type="entry name" value="TruA/RsuA/RluB/E/F_N"/>
</dbReference>
<evidence type="ECO:0000256" key="3">
    <source>
        <dbReference type="PROSITE-ProRule" id="PRU00182"/>
    </source>
</evidence>
<evidence type="ECO:0000313" key="6">
    <source>
        <dbReference type="EMBL" id="WNC17203.1"/>
    </source>
</evidence>
<evidence type="ECO:0000256" key="1">
    <source>
        <dbReference type="ARBA" id="ARBA00008348"/>
    </source>
</evidence>
<dbReference type="InterPro" id="IPR050343">
    <property type="entry name" value="RsuA_PseudoU_synthase"/>
</dbReference>
<dbReference type="PROSITE" id="PS50889">
    <property type="entry name" value="S4"/>
    <property type="match status" value="1"/>
</dbReference>
<reference evidence="6 7" key="1">
    <citation type="submission" date="2023-09" db="EMBL/GenBank/DDBJ databases">
        <title>Complete Genome and Methylome dissection of Bacillus brevis NEB573 original source of BbsI restriction endonuclease.</title>
        <authorList>
            <person name="Fomenkov A."/>
            <person name="Roberts R.D."/>
        </authorList>
    </citation>
    <scope>NUCLEOTIDE SEQUENCE [LARGE SCALE GENOMIC DNA]</scope>
    <source>
        <strain evidence="6 7">NEB573</strain>
    </source>
</reference>
<dbReference type="InterPro" id="IPR020103">
    <property type="entry name" value="PsdUridine_synth_cat_dom_sf"/>
</dbReference>
<keyword evidence="3" id="KW-0694">RNA-binding</keyword>
<evidence type="ECO:0000259" key="5">
    <source>
        <dbReference type="SMART" id="SM00363"/>
    </source>
</evidence>
<keyword evidence="2 4" id="KW-0413">Isomerase</keyword>
<dbReference type="EMBL" id="CP134050">
    <property type="protein sequence ID" value="WNC17203.1"/>
    <property type="molecule type" value="Genomic_DNA"/>
</dbReference>
<dbReference type="NCBIfam" id="TIGR00093">
    <property type="entry name" value="pseudouridine synthase"/>
    <property type="match status" value="1"/>
</dbReference>
<dbReference type="SMART" id="SM00363">
    <property type="entry name" value="S4"/>
    <property type="match status" value="1"/>
</dbReference>
<dbReference type="PANTHER" id="PTHR47683">
    <property type="entry name" value="PSEUDOURIDINE SYNTHASE FAMILY PROTEIN-RELATED"/>
    <property type="match status" value="1"/>
</dbReference>